<evidence type="ECO:0000256" key="1">
    <source>
        <dbReference type="SAM" id="MobiDB-lite"/>
    </source>
</evidence>
<dbReference type="EMBL" id="UOEH01000198">
    <property type="protein sequence ID" value="VAV96533.1"/>
    <property type="molecule type" value="Genomic_DNA"/>
</dbReference>
<reference evidence="2" key="1">
    <citation type="submission" date="2018-06" db="EMBL/GenBank/DDBJ databases">
        <authorList>
            <person name="Zhirakovskaya E."/>
        </authorList>
    </citation>
    <scope>NUCLEOTIDE SEQUENCE</scope>
</reference>
<evidence type="ECO:0000313" key="2">
    <source>
        <dbReference type="EMBL" id="VAV96533.1"/>
    </source>
</evidence>
<name>A0A3B0SJM5_9ZZZZ</name>
<dbReference type="AlphaFoldDB" id="A0A3B0SJM5"/>
<dbReference type="SUPFAM" id="SSF46785">
    <property type="entry name" value="Winged helix' DNA-binding domain"/>
    <property type="match status" value="1"/>
</dbReference>
<protein>
    <submittedName>
        <fullName evidence="2">Uncharacterized protein</fullName>
    </submittedName>
</protein>
<feature type="region of interest" description="Disordered" evidence="1">
    <location>
        <begin position="1"/>
        <end position="20"/>
    </location>
</feature>
<dbReference type="InterPro" id="IPR036390">
    <property type="entry name" value="WH_DNA-bd_sf"/>
</dbReference>
<feature type="non-terminal residue" evidence="2">
    <location>
        <position position="48"/>
    </location>
</feature>
<sequence length="48" mass="4992">MKPGAKSAKKKQQASAPTRQTILDLLKRRGEQSASALGKALGVTPMAA</sequence>
<proteinExistence type="predicted"/>
<gene>
    <name evidence="2" type="ORF">MNBD_ALPHA05-544</name>
</gene>
<accession>A0A3B0SJM5</accession>
<organism evidence="2">
    <name type="scientific">hydrothermal vent metagenome</name>
    <dbReference type="NCBI Taxonomy" id="652676"/>
    <lineage>
        <taxon>unclassified sequences</taxon>
        <taxon>metagenomes</taxon>
        <taxon>ecological metagenomes</taxon>
    </lineage>
</organism>